<dbReference type="EMBL" id="JADNYM010000027">
    <property type="protein sequence ID" value="MBG0741241.1"/>
    <property type="molecule type" value="Genomic_DNA"/>
</dbReference>
<evidence type="ECO:0000256" key="2">
    <source>
        <dbReference type="ARBA" id="ARBA00023125"/>
    </source>
</evidence>
<dbReference type="InterPro" id="IPR029016">
    <property type="entry name" value="GAF-like_dom_sf"/>
</dbReference>
<dbReference type="PANTHER" id="PTHR44688:SF16">
    <property type="entry name" value="DNA-BINDING TRANSCRIPTIONAL ACTIVATOR DEVR_DOSR"/>
    <property type="match status" value="1"/>
</dbReference>
<evidence type="ECO:0000256" key="1">
    <source>
        <dbReference type="ARBA" id="ARBA00023015"/>
    </source>
</evidence>
<dbReference type="SMART" id="SM00421">
    <property type="entry name" value="HTH_LUXR"/>
    <property type="match status" value="1"/>
</dbReference>
<dbReference type="PROSITE" id="PS50043">
    <property type="entry name" value="HTH_LUXR_2"/>
    <property type="match status" value="1"/>
</dbReference>
<gene>
    <name evidence="5" type="ORF">IV500_17885</name>
</gene>
<reference evidence="5 6" key="1">
    <citation type="submission" date="2020-11" db="EMBL/GenBank/DDBJ databases">
        <title>Arthrobacter antarcticus sp. nov., isolated from Antarctic Soil.</title>
        <authorList>
            <person name="Li J."/>
        </authorList>
    </citation>
    <scope>NUCLEOTIDE SEQUENCE [LARGE SCALE GENOMIC DNA]</scope>
    <source>
        <strain evidence="5 6">Z1-20</strain>
    </source>
</reference>
<evidence type="ECO:0000313" key="6">
    <source>
        <dbReference type="Proteomes" id="UP000655366"/>
    </source>
</evidence>
<dbReference type="GO" id="GO:0003677">
    <property type="term" value="F:DNA binding"/>
    <property type="evidence" value="ECO:0007669"/>
    <property type="project" value="UniProtKB-KW"/>
</dbReference>
<dbReference type="Gene3D" id="3.30.450.40">
    <property type="match status" value="1"/>
</dbReference>
<evidence type="ECO:0000313" key="5">
    <source>
        <dbReference type="EMBL" id="MBG0741241.1"/>
    </source>
</evidence>
<organism evidence="5 6">
    <name type="scientific">Arthrobacter terrae</name>
    <dbReference type="NCBI Taxonomy" id="2935737"/>
    <lineage>
        <taxon>Bacteria</taxon>
        <taxon>Bacillati</taxon>
        <taxon>Actinomycetota</taxon>
        <taxon>Actinomycetes</taxon>
        <taxon>Micrococcales</taxon>
        <taxon>Micrococcaceae</taxon>
        <taxon>Arthrobacter</taxon>
    </lineage>
</organism>
<feature type="domain" description="HTH luxR-type" evidence="4">
    <location>
        <begin position="285"/>
        <end position="350"/>
    </location>
</feature>
<keyword evidence="1" id="KW-0805">Transcription regulation</keyword>
<dbReference type="RefSeq" id="WP_196398177.1">
    <property type="nucleotide sequence ID" value="NZ_JADNYM010000027.1"/>
</dbReference>
<dbReference type="InterPro" id="IPR016032">
    <property type="entry name" value="Sig_transdc_resp-reg_C-effctor"/>
</dbReference>
<evidence type="ECO:0000256" key="3">
    <source>
        <dbReference type="ARBA" id="ARBA00023163"/>
    </source>
</evidence>
<name>A0A931CUM3_9MICC</name>
<proteinExistence type="predicted"/>
<dbReference type="InterPro" id="IPR036388">
    <property type="entry name" value="WH-like_DNA-bd_sf"/>
</dbReference>
<dbReference type="Pfam" id="PF00196">
    <property type="entry name" value="GerE"/>
    <property type="match status" value="1"/>
</dbReference>
<dbReference type="GO" id="GO:0006355">
    <property type="term" value="P:regulation of DNA-templated transcription"/>
    <property type="evidence" value="ECO:0007669"/>
    <property type="project" value="InterPro"/>
</dbReference>
<dbReference type="AlphaFoldDB" id="A0A931CUM3"/>
<sequence length="352" mass="38692">MARELTRANVLERIKSLSGAASDARKFRTDVLRELHRAVGFDAHVWLLTDPVTTVGSDPHADVPAFDQLPSLIKFKYLTAVNRWSDLIARRVQVASLVEATGADLAKSLLWREVLHDYGVKDVASIVMADRYGCWGFLDLWRRGAPNAFDGDELTILRQLTPVLTRGLRVCQSVTFSTVPPARRRDSGPVVLVLSENLEVVSQTGAAEEWLRTLLPAASDFPPVPASVYNAAAQLLAVEQKVDSHEARARVHLTDGTWITVRAARMGSQIAVSLEASSPEERLEVFALAHGMSAREAELLAMLADGSDTKLIAQRMFLSELTVQDHLKSIFAKSQTHNRRSLLAQIVGTRAG</sequence>
<dbReference type="Proteomes" id="UP000655366">
    <property type="component" value="Unassembled WGS sequence"/>
</dbReference>
<dbReference type="PANTHER" id="PTHR44688">
    <property type="entry name" value="DNA-BINDING TRANSCRIPTIONAL ACTIVATOR DEVR_DOSR"/>
    <property type="match status" value="1"/>
</dbReference>
<dbReference type="PROSITE" id="PS00622">
    <property type="entry name" value="HTH_LUXR_1"/>
    <property type="match status" value="1"/>
</dbReference>
<keyword evidence="3" id="KW-0804">Transcription</keyword>
<accession>A0A931CUM3</accession>
<dbReference type="SUPFAM" id="SSF46894">
    <property type="entry name" value="C-terminal effector domain of the bipartite response regulators"/>
    <property type="match status" value="1"/>
</dbReference>
<comment type="caution">
    <text evidence="5">The sequence shown here is derived from an EMBL/GenBank/DDBJ whole genome shotgun (WGS) entry which is preliminary data.</text>
</comment>
<evidence type="ECO:0000259" key="4">
    <source>
        <dbReference type="PROSITE" id="PS50043"/>
    </source>
</evidence>
<protein>
    <submittedName>
        <fullName evidence="5">Helix-turn-helix transcriptional regulator</fullName>
    </submittedName>
</protein>
<keyword evidence="6" id="KW-1185">Reference proteome</keyword>
<keyword evidence="2" id="KW-0238">DNA-binding</keyword>
<dbReference type="Gene3D" id="1.10.10.10">
    <property type="entry name" value="Winged helix-like DNA-binding domain superfamily/Winged helix DNA-binding domain"/>
    <property type="match status" value="1"/>
</dbReference>
<dbReference type="PRINTS" id="PR00038">
    <property type="entry name" value="HTHLUXR"/>
</dbReference>
<dbReference type="CDD" id="cd06170">
    <property type="entry name" value="LuxR_C_like"/>
    <property type="match status" value="1"/>
</dbReference>
<dbReference type="InterPro" id="IPR000792">
    <property type="entry name" value="Tscrpt_reg_LuxR_C"/>
</dbReference>